<keyword evidence="9" id="KW-1185">Reference proteome</keyword>
<accession>A0A011VSZ8</accession>
<dbReference type="Proteomes" id="UP000021369">
    <property type="component" value="Unassembled WGS sequence"/>
</dbReference>
<dbReference type="EC" id="3.2.1.52" evidence="3"/>
<dbReference type="Gene3D" id="3.20.20.300">
    <property type="entry name" value="Glycoside hydrolase, family 3, N-terminal domain"/>
    <property type="match status" value="1"/>
</dbReference>
<feature type="compositionally biased region" description="Basic and acidic residues" evidence="6">
    <location>
        <begin position="41"/>
        <end position="65"/>
    </location>
</feature>
<protein>
    <recommendedName>
        <fullName evidence="3">beta-N-acetylhexosaminidase</fullName>
        <ecNumber evidence="3">3.2.1.52</ecNumber>
    </recommendedName>
</protein>
<dbReference type="Pfam" id="PF00933">
    <property type="entry name" value="Glyco_hydro_3"/>
    <property type="match status" value="1"/>
</dbReference>
<keyword evidence="4 8" id="KW-0378">Hydrolase</keyword>
<evidence type="ECO:0000256" key="5">
    <source>
        <dbReference type="ARBA" id="ARBA00023295"/>
    </source>
</evidence>
<evidence type="ECO:0000256" key="1">
    <source>
        <dbReference type="ARBA" id="ARBA00001231"/>
    </source>
</evidence>
<comment type="caution">
    <text evidence="8">The sequence shown here is derived from an EMBL/GenBank/DDBJ whole genome shotgun (WGS) entry which is preliminary data.</text>
</comment>
<reference evidence="8 9" key="1">
    <citation type="submission" date="2013-06" db="EMBL/GenBank/DDBJ databases">
        <title>Rumen cellulosomics: divergent fiber-degrading strategies revealed by comparative genome-wide analysis of six Ruminococcal strains.</title>
        <authorList>
            <person name="Dassa B."/>
            <person name="Borovok I."/>
            <person name="Lamed R."/>
            <person name="Flint H."/>
            <person name="Yeoman C.J."/>
            <person name="White B."/>
            <person name="Bayer E.A."/>
        </authorList>
    </citation>
    <scope>NUCLEOTIDE SEQUENCE [LARGE SCALE GENOMIC DNA]</scope>
    <source>
        <strain evidence="8 9">SY3</strain>
    </source>
</reference>
<dbReference type="SUPFAM" id="SSF51445">
    <property type="entry name" value="(Trans)glycosidases"/>
    <property type="match status" value="1"/>
</dbReference>
<feature type="compositionally biased region" description="Acidic residues" evidence="6">
    <location>
        <begin position="66"/>
        <end position="77"/>
    </location>
</feature>
<keyword evidence="5" id="KW-0326">Glycosidase</keyword>
<sequence>MSKPKKKAGAKSARIRTLVILLLITGALSAYVVNGYLKNRPVEPAEGKTSDNAVKREKKAEKSDKGEEDEPTDEKEPETETEKQSDENSSSAENTAKETEPVENDVKEDEITNMMAEMSLHEKICQLFVVTPESLTGYDLVTQSGGATLDALKEYPVGGLIYFAQNLEDVEQTKTMLASTAESNSKVSDIPLFFAVDEEGGIVARCAEKLGTTEFKPMYNYRDKGADTAYKNAYTIASDIAELGFNLDFAPVADTWSNPDNTVIGTRAYSDDFEQTAELVASAVKGFKDGGVVCSLKHFPGHGDTAEDSHVGMASSYKTVDELENAEYLAFESGIAAGADMVMVGHITMANVDNQPASLSKTIITDELRGKLGFDGVIVTDALAMGALANYYSSDEISVAVLKAGGDLLLMPEDLSSAVAGVEKAVKKGDLSEKRIDESLERVLRLKKDRGILK</sequence>
<dbReference type="GO" id="GO:0005975">
    <property type="term" value="P:carbohydrate metabolic process"/>
    <property type="evidence" value="ECO:0007669"/>
    <property type="project" value="InterPro"/>
</dbReference>
<dbReference type="PATRIC" id="fig|1341156.4.peg.2722"/>
<comment type="similarity">
    <text evidence="2">Belongs to the glycosyl hydrolase 3 family.</text>
</comment>
<comment type="catalytic activity">
    <reaction evidence="1">
        <text>Hydrolysis of terminal non-reducing N-acetyl-D-hexosamine residues in N-acetyl-beta-D-hexosaminides.</text>
        <dbReference type="EC" id="3.2.1.52"/>
    </reaction>
</comment>
<organism evidence="8 9">
    <name type="scientific">Ruminococcus albus SY3</name>
    <dbReference type="NCBI Taxonomy" id="1341156"/>
    <lineage>
        <taxon>Bacteria</taxon>
        <taxon>Bacillati</taxon>
        <taxon>Bacillota</taxon>
        <taxon>Clostridia</taxon>
        <taxon>Eubacteriales</taxon>
        <taxon>Oscillospiraceae</taxon>
        <taxon>Ruminococcus</taxon>
    </lineage>
</organism>
<proteinExistence type="inferred from homology"/>
<dbReference type="PANTHER" id="PTHR30480">
    <property type="entry name" value="BETA-HEXOSAMINIDASE-RELATED"/>
    <property type="match status" value="1"/>
</dbReference>
<dbReference type="RefSeq" id="WP_037289638.1">
    <property type="nucleotide sequence ID" value="NZ_JEOB01000004.1"/>
</dbReference>
<evidence type="ECO:0000256" key="4">
    <source>
        <dbReference type="ARBA" id="ARBA00022801"/>
    </source>
</evidence>
<feature type="region of interest" description="Disordered" evidence="6">
    <location>
        <begin position="41"/>
        <end position="107"/>
    </location>
</feature>
<dbReference type="OrthoDB" id="9805821at2"/>
<dbReference type="InterPro" id="IPR017853">
    <property type="entry name" value="GH"/>
</dbReference>
<dbReference type="GO" id="GO:0009254">
    <property type="term" value="P:peptidoglycan turnover"/>
    <property type="evidence" value="ECO:0007669"/>
    <property type="project" value="TreeGrafter"/>
</dbReference>
<gene>
    <name evidence="8" type="ORF">RASY3_15615</name>
</gene>
<evidence type="ECO:0000313" key="8">
    <source>
        <dbReference type="EMBL" id="EXM37758.1"/>
    </source>
</evidence>
<evidence type="ECO:0000313" key="9">
    <source>
        <dbReference type="Proteomes" id="UP000021369"/>
    </source>
</evidence>
<name>A0A011VSZ8_RUMAL</name>
<dbReference type="GO" id="GO:0004563">
    <property type="term" value="F:beta-N-acetylhexosaminidase activity"/>
    <property type="evidence" value="ECO:0007669"/>
    <property type="project" value="UniProtKB-EC"/>
</dbReference>
<evidence type="ECO:0000256" key="2">
    <source>
        <dbReference type="ARBA" id="ARBA00005336"/>
    </source>
</evidence>
<dbReference type="AlphaFoldDB" id="A0A011VSZ8"/>
<dbReference type="PANTHER" id="PTHR30480:SF13">
    <property type="entry name" value="BETA-HEXOSAMINIDASE"/>
    <property type="match status" value="1"/>
</dbReference>
<dbReference type="InterPro" id="IPR050226">
    <property type="entry name" value="NagZ_Beta-hexosaminidase"/>
</dbReference>
<evidence type="ECO:0000259" key="7">
    <source>
        <dbReference type="Pfam" id="PF00933"/>
    </source>
</evidence>
<dbReference type="InterPro" id="IPR036962">
    <property type="entry name" value="Glyco_hydro_3_N_sf"/>
</dbReference>
<dbReference type="InterPro" id="IPR001764">
    <property type="entry name" value="Glyco_hydro_3_N"/>
</dbReference>
<dbReference type="EMBL" id="JEOB01000004">
    <property type="protein sequence ID" value="EXM37758.1"/>
    <property type="molecule type" value="Genomic_DNA"/>
</dbReference>
<feature type="domain" description="Glycoside hydrolase family 3 N-terminal" evidence="7">
    <location>
        <begin position="120"/>
        <end position="446"/>
    </location>
</feature>
<evidence type="ECO:0000256" key="3">
    <source>
        <dbReference type="ARBA" id="ARBA00012663"/>
    </source>
</evidence>
<evidence type="ECO:0000256" key="6">
    <source>
        <dbReference type="SAM" id="MobiDB-lite"/>
    </source>
</evidence>